<dbReference type="GO" id="GO:0005524">
    <property type="term" value="F:ATP binding"/>
    <property type="evidence" value="ECO:0007669"/>
    <property type="project" value="UniProtKB-KW"/>
</dbReference>
<keyword evidence="4" id="KW-1278">Translocase</keyword>
<keyword evidence="2" id="KW-0547">Nucleotide-binding</keyword>
<dbReference type="KEGG" id="aia:AWH56_001175"/>
<dbReference type="PANTHER" id="PTHR42788">
    <property type="entry name" value="TAURINE IMPORT ATP-BINDING PROTEIN-RELATED"/>
    <property type="match status" value="1"/>
</dbReference>
<dbReference type="InterPro" id="IPR050166">
    <property type="entry name" value="ABC_transporter_ATP-bind"/>
</dbReference>
<feature type="domain" description="ABC transporter" evidence="5">
    <location>
        <begin position="4"/>
        <end position="239"/>
    </location>
</feature>
<evidence type="ECO:0000256" key="2">
    <source>
        <dbReference type="ARBA" id="ARBA00022741"/>
    </source>
</evidence>
<evidence type="ECO:0000259" key="5">
    <source>
        <dbReference type="PROSITE" id="PS50893"/>
    </source>
</evidence>
<evidence type="ECO:0000313" key="7">
    <source>
        <dbReference type="EMBL" id="QOY36338.1"/>
    </source>
</evidence>
<evidence type="ECO:0000313" key="8">
    <source>
        <dbReference type="Proteomes" id="UP000180175"/>
    </source>
</evidence>
<dbReference type="PROSITE" id="PS00211">
    <property type="entry name" value="ABC_TRANSPORTER_1"/>
    <property type="match status" value="1"/>
</dbReference>
<evidence type="ECO:0000256" key="4">
    <source>
        <dbReference type="ARBA" id="ARBA00022967"/>
    </source>
</evidence>
<dbReference type="AlphaFoldDB" id="A0A1S2KTU4"/>
<dbReference type="EMBL" id="LQXD01000210">
    <property type="protein sequence ID" value="OIJ03602.1"/>
    <property type="molecule type" value="Genomic_DNA"/>
</dbReference>
<dbReference type="CDD" id="cd03293">
    <property type="entry name" value="ABC_NrtD_SsuB_transporters"/>
    <property type="match status" value="1"/>
</dbReference>
<accession>A0A1S2KTU4</accession>
<evidence type="ECO:0000256" key="1">
    <source>
        <dbReference type="ARBA" id="ARBA00022448"/>
    </source>
</evidence>
<dbReference type="InterPro" id="IPR027417">
    <property type="entry name" value="P-loop_NTPase"/>
</dbReference>
<dbReference type="Pfam" id="PF00005">
    <property type="entry name" value="ABC_tran"/>
    <property type="match status" value="1"/>
</dbReference>
<dbReference type="PANTHER" id="PTHR42788:SF13">
    <property type="entry name" value="ALIPHATIC SULFONATES IMPORT ATP-BINDING PROTEIN SSUB"/>
    <property type="match status" value="1"/>
</dbReference>
<keyword evidence="3 6" id="KW-0067">ATP-binding</keyword>
<dbReference type="Gene3D" id="3.40.50.300">
    <property type="entry name" value="P-loop containing nucleotide triphosphate hydrolases"/>
    <property type="match status" value="1"/>
</dbReference>
<dbReference type="PROSITE" id="PS50893">
    <property type="entry name" value="ABC_TRANSPORTER_2"/>
    <property type="match status" value="1"/>
</dbReference>
<gene>
    <name evidence="7" type="ORF">AWH56_001175</name>
    <name evidence="6" type="ORF">AWH56_24365</name>
</gene>
<keyword evidence="8" id="KW-1185">Reference proteome</keyword>
<sequence length="282" mass="31411">MTHVVIKDVEKTFYNKVEKTSFTVFNNINLTIKKGEFVSLLGPSGCGKSTLLNIVAGLDKASNGVVKIGTKEVSGPGSDRGVVFQEAALMPWLTVLENVTFGLKKQKISKEAAEKKALEYLKLVHLSKFVGSYPHELSGGMKQRVSIARALAMDPEILLMDEPFGALDEQTRSMLHKEVQFIWEQTGKTIIFVTHNIRESVLLSDRIVLMGTRPGGIIQEFPVNLPRPRKPSSPEFIKLEEDIMSLLAGEIEKVMKEEMGDDYNTKKASLLYSSNRNMGEHI</sequence>
<dbReference type="SMART" id="SM00382">
    <property type="entry name" value="AAA"/>
    <property type="match status" value="1"/>
</dbReference>
<protein>
    <submittedName>
        <fullName evidence="6 7">ABC transporter ATP-binding protein</fullName>
    </submittedName>
</protein>
<reference evidence="7 8" key="2">
    <citation type="journal article" date="2017" name="Genome Announc.">
        <title>Draft Genome Sequences of Four Alkaliphilic Bacteria Belonging to the Anaerobacillus Genus.</title>
        <authorList>
            <person name="Bassil N.M."/>
            <person name="Lloyd J.R."/>
        </authorList>
    </citation>
    <scope>NUCLEOTIDE SEQUENCE [LARGE SCALE GENOMIC DNA]</scope>
    <source>
        <strain evidence="7 8">NB2006</strain>
    </source>
</reference>
<proteinExistence type="predicted"/>
<dbReference type="Proteomes" id="UP000180175">
    <property type="component" value="Chromosome"/>
</dbReference>
<dbReference type="InterPro" id="IPR017871">
    <property type="entry name" value="ABC_transporter-like_CS"/>
</dbReference>
<dbReference type="GO" id="GO:0016887">
    <property type="term" value="F:ATP hydrolysis activity"/>
    <property type="evidence" value="ECO:0007669"/>
    <property type="project" value="InterPro"/>
</dbReference>
<dbReference type="InterPro" id="IPR003593">
    <property type="entry name" value="AAA+_ATPase"/>
</dbReference>
<dbReference type="SUPFAM" id="SSF52540">
    <property type="entry name" value="P-loop containing nucleoside triphosphate hydrolases"/>
    <property type="match status" value="1"/>
</dbReference>
<keyword evidence="1" id="KW-0813">Transport</keyword>
<organism evidence="6 8">
    <name type="scientific">Anaerobacillus isosaccharinicus</name>
    <dbReference type="NCBI Taxonomy" id="1532552"/>
    <lineage>
        <taxon>Bacteria</taxon>
        <taxon>Bacillati</taxon>
        <taxon>Bacillota</taxon>
        <taxon>Bacilli</taxon>
        <taxon>Bacillales</taxon>
        <taxon>Bacillaceae</taxon>
        <taxon>Anaerobacillus</taxon>
    </lineage>
</organism>
<evidence type="ECO:0000256" key="3">
    <source>
        <dbReference type="ARBA" id="ARBA00022840"/>
    </source>
</evidence>
<reference evidence="7" key="4">
    <citation type="submission" date="2020-10" db="EMBL/GenBank/DDBJ databases">
        <authorList>
            <person name="Bassil N.M."/>
            <person name="Lloyd J.R."/>
        </authorList>
    </citation>
    <scope>NUCLEOTIDE SEQUENCE</scope>
    <source>
        <strain evidence="7">NB2006</strain>
    </source>
</reference>
<reference evidence="6 8" key="1">
    <citation type="submission" date="2016-10" db="EMBL/GenBank/DDBJ databases">
        <title>Draft genome sequences of four alkaliphilic bacteria belonging to the Anaerobacillus genus.</title>
        <authorList>
            <person name="Bassil N.M."/>
            <person name="Lloyd J.R."/>
        </authorList>
    </citation>
    <scope>NUCLEOTIDE SEQUENCE [LARGE SCALE GENOMIC DNA]</scope>
    <source>
        <strain evidence="6 8">NB2006</strain>
    </source>
</reference>
<dbReference type="EMBL" id="CP063356">
    <property type="protein sequence ID" value="QOY36338.1"/>
    <property type="molecule type" value="Genomic_DNA"/>
</dbReference>
<name>A0A1S2KTU4_9BACI</name>
<evidence type="ECO:0000313" key="6">
    <source>
        <dbReference type="EMBL" id="OIJ03602.1"/>
    </source>
</evidence>
<dbReference type="InterPro" id="IPR003439">
    <property type="entry name" value="ABC_transporter-like_ATP-bd"/>
</dbReference>
<dbReference type="OrthoDB" id="9802264at2"/>
<reference evidence="7 8" key="3">
    <citation type="journal article" date="2019" name="Int. J. Syst. Evol. Microbiol.">
        <title>Anaerobacillus isosaccharinicus sp. nov., an alkaliphilic bacterium which degrades isosaccharinic acid.</title>
        <authorList>
            <person name="Bassil N.M."/>
            <person name="Lloyd J.R."/>
        </authorList>
    </citation>
    <scope>NUCLEOTIDE SEQUENCE [LARGE SCALE GENOMIC DNA]</scope>
    <source>
        <strain evidence="7 8">NB2006</strain>
    </source>
</reference>
<dbReference type="RefSeq" id="WP_071319509.1">
    <property type="nucleotide sequence ID" value="NZ_CP063356.2"/>
</dbReference>